<evidence type="ECO:0000256" key="2">
    <source>
        <dbReference type="ARBA" id="ARBA00022737"/>
    </source>
</evidence>
<dbReference type="InterPro" id="IPR036236">
    <property type="entry name" value="Znf_C2H2_sf"/>
</dbReference>
<dbReference type="GO" id="GO:0045165">
    <property type="term" value="P:cell fate commitment"/>
    <property type="evidence" value="ECO:0007669"/>
    <property type="project" value="TreeGrafter"/>
</dbReference>
<evidence type="ECO:0000256" key="5">
    <source>
        <dbReference type="ARBA" id="ARBA00023015"/>
    </source>
</evidence>
<keyword evidence="2" id="KW-0677">Repeat</keyword>
<feature type="region of interest" description="Disordered" evidence="12">
    <location>
        <begin position="745"/>
        <end position="786"/>
    </location>
</feature>
<keyword evidence="7" id="KW-0804">Transcription</keyword>
<feature type="domain" description="HMG box" evidence="13">
    <location>
        <begin position="817"/>
        <end position="885"/>
    </location>
</feature>
<evidence type="ECO:0000259" key="13">
    <source>
        <dbReference type="PROSITE" id="PS50118"/>
    </source>
</evidence>
<evidence type="ECO:0000256" key="1">
    <source>
        <dbReference type="ARBA" id="ARBA00022723"/>
    </source>
</evidence>
<dbReference type="GO" id="GO:0008270">
    <property type="term" value="F:zinc ion binding"/>
    <property type="evidence" value="ECO:0007669"/>
    <property type="project" value="UniProtKB-KW"/>
</dbReference>
<feature type="domain" description="C2H2-type" evidence="14">
    <location>
        <begin position="124"/>
        <end position="147"/>
    </location>
</feature>
<protein>
    <submittedName>
        <fullName evidence="15">Uncharacterized protein</fullName>
    </submittedName>
</protein>
<dbReference type="AlphaFoldDB" id="A0A9Q0RLY3"/>
<feature type="domain" description="C2H2-type" evidence="14">
    <location>
        <begin position="10"/>
        <end position="37"/>
    </location>
</feature>
<dbReference type="Pfam" id="PF00096">
    <property type="entry name" value="zf-C2H2"/>
    <property type="match status" value="2"/>
</dbReference>
<evidence type="ECO:0000256" key="8">
    <source>
        <dbReference type="ARBA" id="ARBA00023242"/>
    </source>
</evidence>
<dbReference type="PROSITE" id="PS50118">
    <property type="entry name" value="HMG_BOX_2"/>
    <property type="match status" value="1"/>
</dbReference>
<evidence type="ECO:0000256" key="11">
    <source>
        <dbReference type="SAM" id="Coils"/>
    </source>
</evidence>
<feature type="compositionally biased region" description="Polar residues" evidence="12">
    <location>
        <begin position="245"/>
        <end position="259"/>
    </location>
</feature>
<dbReference type="PROSITE" id="PS50157">
    <property type="entry name" value="ZINC_FINGER_C2H2_2"/>
    <property type="match status" value="6"/>
</dbReference>
<feature type="coiled-coil region" evidence="11">
    <location>
        <begin position="386"/>
        <end position="413"/>
    </location>
</feature>
<comment type="caution">
    <text evidence="15">The sequence shown here is derived from an EMBL/GenBank/DDBJ whole genome shotgun (WGS) entry which is preliminary data.</text>
</comment>
<dbReference type="SUPFAM" id="SSF57667">
    <property type="entry name" value="beta-beta-alpha zinc fingers"/>
    <property type="match status" value="3"/>
</dbReference>
<dbReference type="EMBL" id="JAPWDV010000002">
    <property type="protein sequence ID" value="KAJ6220838.1"/>
    <property type="molecule type" value="Genomic_DNA"/>
</dbReference>
<gene>
    <name evidence="15" type="ORF">RDWZM_006650</name>
</gene>
<feature type="region of interest" description="Disordered" evidence="12">
    <location>
        <begin position="245"/>
        <end position="300"/>
    </location>
</feature>
<dbReference type="Proteomes" id="UP001142055">
    <property type="component" value="Chromosome 2"/>
</dbReference>
<evidence type="ECO:0000256" key="10">
    <source>
        <dbReference type="PROSITE-ProRule" id="PRU00267"/>
    </source>
</evidence>
<dbReference type="InterPro" id="IPR036910">
    <property type="entry name" value="HMG_box_dom_sf"/>
</dbReference>
<dbReference type="Gene3D" id="1.10.30.10">
    <property type="entry name" value="High mobility group box domain"/>
    <property type="match status" value="1"/>
</dbReference>
<dbReference type="Pfam" id="PF00505">
    <property type="entry name" value="HMG_box"/>
    <property type="match status" value="1"/>
</dbReference>
<dbReference type="FunFam" id="1.10.30.10:FF:000003">
    <property type="entry name" value="Putative transcription factor SOX-6"/>
    <property type="match status" value="1"/>
</dbReference>
<accession>A0A9Q0RLY3</accession>
<dbReference type="FunFam" id="3.30.160.60:FF:000557">
    <property type="entry name" value="zinc finger and SCAN domain-containing protein 29"/>
    <property type="match status" value="1"/>
</dbReference>
<dbReference type="Gene3D" id="3.30.160.60">
    <property type="entry name" value="Classic Zinc Finger"/>
    <property type="match status" value="4"/>
</dbReference>
<feature type="region of interest" description="Disordered" evidence="12">
    <location>
        <begin position="320"/>
        <end position="360"/>
    </location>
</feature>
<keyword evidence="11" id="KW-0175">Coiled coil</keyword>
<evidence type="ECO:0000313" key="16">
    <source>
        <dbReference type="Proteomes" id="UP001142055"/>
    </source>
</evidence>
<evidence type="ECO:0000256" key="6">
    <source>
        <dbReference type="ARBA" id="ARBA00023125"/>
    </source>
</evidence>
<feature type="compositionally biased region" description="Low complexity" evidence="12">
    <location>
        <begin position="759"/>
        <end position="783"/>
    </location>
</feature>
<feature type="domain" description="C2H2-type" evidence="14">
    <location>
        <begin position="96"/>
        <end position="123"/>
    </location>
</feature>
<dbReference type="PROSITE" id="PS00028">
    <property type="entry name" value="ZINC_FINGER_C2H2_1"/>
    <property type="match status" value="5"/>
</dbReference>
<reference evidence="15" key="1">
    <citation type="submission" date="2022-12" db="EMBL/GenBank/DDBJ databases">
        <title>Genome assemblies of Blomia tropicalis.</title>
        <authorList>
            <person name="Cui Y."/>
        </authorList>
    </citation>
    <scope>NUCLEOTIDE SEQUENCE</scope>
    <source>
        <tissue evidence="15">Adult mites</tissue>
    </source>
</reference>
<evidence type="ECO:0000313" key="15">
    <source>
        <dbReference type="EMBL" id="KAJ6220838.1"/>
    </source>
</evidence>
<feature type="DNA-binding region" description="HMG box" evidence="10">
    <location>
        <begin position="817"/>
        <end position="885"/>
    </location>
</feature>
<feature type="domain" description="C2H2-type" evidence="14">
    <location>
        <begin position="68"/>
        <end position="95"/>
    </location>
</feature>
<evidence type="ECO:0000256" key="12">
    <source>
        <dbReference type="SAM" id="MobiDB-lite"/>
    </source>
</evidence>
<keyword evidence="8 10" id="KW-0539">Nucleus</keyword>
<evidence type="ECO:0000256" key="9">
    <source>
        <dbReference type="PROSITE-ProRule" id="PRU00042"/>
    </source>
</evidence>
<feature type="compositionally biased region" description="Polar residues" evidence="12">
    <location>
        <begin position="266"/>
        <end position="277"/>
    </location>
</feature>
<sequence>MRCHTGEKPYECAVCHQRFTQNSSLKDHRLIHTENKPIFKCEFCPTTCGRKTDLRIHVQKFHSSNKMLTCKRCDQSFPDWYQYKLHWKTHKGEKCFKCDLCKFASVSARHLETHMFVHTNQKPFTCDVCGFLFRKKNFLKRHTNIYHNPNYVPPTPKKMTHECFQCKKAFCHKGNLIRHMSNKHPESDPKLSSDPNSINYSQFSHDEIYKNEKVDHTSVNIVGINSRTASVGTDGTIAITIDSQTAAAPPRTSTPQIISRTRRVTRSASKTSDLNMSSKRRKSAPNKLCSSPDSSPTSTKMAENDMADIFAEFSNDDDFADTHYDSNEDMDEHHRNIDSPANSKLSIGSSSHNQHHHHRVATSLQEMIENGIDQEYGQMSMDKDTIQLAQRRLNQIIEQLDKLRQRFVDHRDVGNASGEEPDCITNIDGANSTVQPKANKMPIINMEENGDVVRNETRQTITSNEQLINTITACKNRNPPPSSSSSLLSEADLLQQLFQHLHQRQPKKPISSIDLRSCCSTDGGFHGSPFDAMDLTKSKYLLQHQQQQQMEHKFPLLHKSRIDVSMPNSFNQLTSLAASLYGNQTIPLPTMGKSSELVQQMTSSSTNMSPICFDRYFASGRDNLILNNFLIQSDPNDQSNPFQTNHNQHMHMAAMAAARAAAAAAAAAATAGSFASFGVDESMSTDQMARCTMLQASVDKKNEQSNTFDHHSVDHQLMNQLHRHAQMLVEARRNYENSHIKMQTGDKTDLTHSVGNLLSSPSSTSSSSSTSSTSNSSKSKSNTIGRTQSVKIVDECRSLSDGKCGNSNVDGKSVQHIKRPMNAFMVWAKDERRKILKACPDMHNSNISKILGARWKAMTTTEKQPYYEEQSRLSRVHMQQHPDYRYRPRPKRTCIVDGKKLRISEYKQLMRSRRQEMRALWYKDGIPLGPGALMGSSQHSTSIANIDHGTITSSTLSPVSSTSSTSSPPSSSSSIFSSPLVSSSSLEMKPKNRAKSNMATNMANTVTNLSRKEKHLTKVKAMDVDGDGSGDDDDGSYEAAPIGTIKAS</sequence>
<dbReference type="SMART" id="SM00355">
    <property type="entry name" value="ZnF_C2H2"/>
    <property type="match status" value="6"/>
</dbReference>
<keyword evidence="3 9" id="KW-0863">Zinc-finger</keyword>
<keyword evidence="1" id="KW-0479">Metal-binding</keyword>
<dbReference type="GO" id="GO:0000981">
    <property type="term" value="F:DNA-binding transcription factor activity, RNA polymerase II-specific"/>
    <property type="evidence" value="ECO:0007669"/>
    <property type="project" value="TreeGrafter"/>
</dbReference>
<proteinExistence type="predicted"/>
<organism evidence="15 16">
    <name type="scientific">Blomia tropicalis</name>
    <name type="common">Mite</name>
    <dbReference type="NCBI Taxonomy" id="40697"/>
    <lineage>
        <taxon>Eukaryota</taxon>
        <taxon>Metazoa</taxon>
        <taxon>Ecdysozoa</taxon>
        <taxon>Arthropoda</taxon>
        <taxon>Chelicerata</taxon>
        <taxon>Arachnida</taxon>
        <taxon>Acari</taxon>
        <taxon>Acariformes</taxon>
        <taxon>Sarcoptiformes</taxon>
        <taxon>Astigmata</taxon>
        <taxon>Glycyphagoidea</taxon>
        <taxon>Echimyopodidae</taxon>
        <taxon>Blomia</taxon>
    </lineage>
</organism>
<dbReference type="PANTHER" id="PTHR45789:SF2">
    <property type="entry name" value="FI18025P1"/>
    <property type="match status" value="1"/>
</dbReference>
<dbReference type="InterPro" id="IPR009071">
    <property type="entry name" value="HMG_box_dom"/>
</dbReference>
<dbReference type="SMART" id="SM00398">
    <property type="entry name" value="HMG"/>
    <property type="match status" value="1"/>
</dbReference>
<evidence type="ECO:0000259" key="14">
    <source>
        <dbReference type="PROSITE" id="PS50157"/>
    </source>
</evidence>
<feature type="domain" description="C2H2-type" evidence="14">
    <location>
        <begin position="39"/>
        <end position="67"/>
    </location>
</feature>
<feature type="compositionally biased region" description="Acidic residues" evidence="12">
    <location>
        <begin position="1024"/>
        <end position="1036"/>
    </location>
</feature>
<dbReference type="PANTHER" id="PTHR45789">
    <property type="entry name" value="FI18025P1"/>
    <property type="match status" value="1"/>
</dbReference>
<feature type="compositionally biased region" description="Low complexity" evidence="12">
    <location>
        <begin position="954"/>
        <end position="985"/>
    </location>
</feature>
<feature type="compositionally biased region" description="Polar residues" evidence="12">
    <location>
        <begin position="288"/>
        <end position="300"/>
    </location>
</feature>
<keyword evidence="4" id="KW-0862">Zinc</keyword>
<evidence type="ECO:0000256" key="4">
    <source>
        <dbReference type="ARBA" id="ARBA00022833"/>
    </source>
</evidence>
<dbReference type="CDD" id="cd22042">
    <property type="entry name" value="HMG-box_EGL13-like"/>
    <property type="match status" value="1"/>
</dbReference>
<evidence type="ECO:0000256" key="7">
    <source>
        <dbReference type="ARBA" id="ARBA00023163"/>
    </source>
</evidence>
<dbReference type="GO" id="GO:0000978">
    <property type="term" value="F:RNA polymerase II cis-regulatory region sequence-specific DNA binding"/>
    <property type="evidence" value="ECO:0007669"/>
    <property type="project" value="TreeGrafter"/>
</dbReference>
<feature type="compositionally biased region" description="Basic and acidic residues" evidence="12">
    <location>
        <begin position="320"/>
        <end position="337"/>
    </location>
</feature>
<keyword evidence="16" id="KW-1185">Reference proteome</keyword>
<dbReference type="SUPFAM" id="SSF47095">
    <property type="entry name" value="HMG-box"/>
    <property type="match status" value="1"/>
</dbReference>
<feature type="compositionally biased region" description="Polar residues" evidence="12">
    <location>
        <begin position="339"/>
        <end position="352"/>
    </location>
</feature>
<dbReference type="InterPro" id="IPR013087">
    <property type="entry name" value="Znf_C2H2_type"/>
</dbReference>
<feature type="compositionally biased region" description="Low complexity" evidence="12">
    <location>
        <begin position="997"/>
        <end position="1008"/>
    </location>
</feature>
<evidence type="ECO:0000256" key="3">
    <source>
        <dbReference type="ARBA" id="ARBA00022771"/>
    </source>
</evidence>
<dbReference type="InterPro" id="IPR051356">
    <property type="entry name" value="SOX/SOX-like_TF"/>
</dbReference>
<keyword evidence="6 10" id="KW-0238">DNA-binding</keyword>
<name>A0A9Q0RLY3_BLOTA</name>
<feature type="domain" description="C2H2-type" evidence="14">
    <location>
        <begin position="161"/>
        <end position="189"/>
    </location>
</feature>
<keyword evidence="5" id="KW-0805">Transcription regulation</keyword>
<feature type="region of interest" description="Disordered" evidence="12">
    <location>
        <begin position="954"/>
        <end position="1048"/>
    </location>
</feature>
<dbReference type="GO" id="GO:0005634">
    <property type="term" value="C:nucleus"/>
    <property type="evidence" value="ECO:0007669"/>
    <property type="project" value="UniProtKB-UniRule"/>
</dbReference>